<organism evidence="1">
    <name type="scientific">Absidia glauca</name>
    <name type="common">Pin mould</name>
    <dbReference type="NCBI Taxonomy" id="4829"/>
    <lineage>
        <taxon>Eukaryota</taxon>
        <taxon>Fungi</taxon>
        <taxon>Fungi incertae sedis</taxon>
        <taxon>Mucoromycota</taxon>
        <taxon>Mucoromycotina</taxon>
        <taxon>Mucoromycetes</taxon>
        <taxon>Mucorales</taxon>
        <taxon>Cunninghamellaceae</taxon>
        <taxon>Absidia</taxon>
    </lineage>
</organism>
<protein>
    <submittedName>
        <fullName evidence="1">Uncharacterized protein</fullName>
    </submittedName>
</protein>
<evidence type="ECO:0000313" key="1">
    <source>
        <dbReference type="EMBL" id="SAL97700.1"/>
    </source>
</evidence>
<dbReference type="OrthoDB" id="10257471at2759"/>
<accession>A0A168LYL4</accession>
<evidence type="ECO:0000313" key="2">
    <source>
        <dbReference type="Proteomes" id="UP000078561"/>
    </source>
</evidence>
<dbReference type="SUPFAM" id="SSF52047">
    <property type="entry name" value="RNI-like"/>
    <property type="match status" value="1"/>
</dbReference>
<sequence length="371" mass="42476">MSTISSLSFELVEHIVYYIDRIADLYQCARVSKSFYMASTPKLWYSPTDQPNSPKDHSVNAMVLRTLYSHRGPEHYYQFDRILTREEYEQLRPWRYILPLGMVPLVPLGHCIRKLQLSGRDRCRTMVFLLDQTPLVEDLTITKDFVINIFIRNCVAERCPQLTRIHLHANPSILGLLASFAKHCRHIRHIVLSLPTRLALESLAAFKDHRLESLEIEANRRLTMSLQNPKSFLSGLQNLTSFKIGHFGGIWSPCGFMAALLPTTTTTRPLPLLTSFTITNMFYVDDDFMVPFIAAHPRLESMVLNDCKIGEATLYAIATHLSRLRHLSIDQYSGLSPQVIKHVVDHCPVLDKVLCSNVAAERELKEMIRLA</sequence>
<dbReference type="Proteomes" id="UP000078561">
    <property type="component" value="Unassembled WGS sequence"/>
</dbReference>
<dbReference type="EMBL" id="LT551899">
    <property type="protein sequence ID" value="SAL97700.1"/>
    <property type="molecule type" value="Genomic_DNA"/>
</dbReference>
<dbReference type="AlphaFoldDB" id="A0A168LYL4"/>
<dbReference type="InterPro" id="IPR036047">
    <property type="entry name" value="F-box-like_dom_sf"/>
</dbReference>
<dbReference type="SUPFAM" id="SSF81383">
    <property type="entry name" value="F-box domain"/>
    <property type="match status" value="1"/>
</dbReference>
<dbReference type="InParanoid" id="A0A168LYL4"/>
<gene>
    <name evidence="1" type="primary">ABSGL_03207.1 scaffold 4267</name>
</gene>
<dbReference type="Gene3D" id="1.20.1280.50">
    <property type="match status" value="1"/>
</dbReference>
<reference evidence="1" key="1">
    <citation type="submission" date="2016-04" db="EMBL/GenBank/DDBJ databases">
        <authorList>
            <person name="Evans L.H."/>
            <person name="Alamgir A."/>
            <person name="Owens N."/>
            <person name="Weber N.D."/>
            <person name="Virtaneva K."/>
            <person name="Barbian K."/>
            <person name="Babar A."/>
            <person name="Rosenke K."/>
        </authorList>
    </citation>
    <scope>NUCLEOTIDE SEQUENCE [LARGE SCALE GENOMIC DNA]</scope>
    <source>
        <strain evidence="1">CBS 101.48</strain>
    </source>
</reference>
<dbReference type="InterPro" id="IPR032675">
    <property type="entry name" value="LRR_dom_sf"/>
</dbReference>
<proteinExistence type="predicted"/>
<dbReference type="Gene3D" id="3.80.10.10">
    <property type="entry name" value="Ribonuclease Inhibitor"/>
    <property type="match status" value="1"/>
</dbReference>
<keyword evidence="2" id="KW-1185">Reference proteome</keyword>
<name>A0A168LYL4_ABSGL</name>